<dbReference type="InterPro" id="IPR011528">
    <property type="entry name" value="NERD"/>
</dbReference>
<evidence type="ECO:0000259" key="1">
    <source>
        <dbReference type="PROSITE" id="PS50965"/>
    </source>
</evidence>
<dbReference type="RefSeq" id="WP_024029652.1">
    <property type="nucleotide sequence ID" value="NZ_ALAN01000094.1"/>
</dbReference>
<dbReference type="PROSITE" id="PS50965">
    <property type="entry name" value="NERD"/>
    <property type="match status" value="1"/>
</dbReference>
<comment type="caution">
    <text evidence="2">The sequence shown here is derived from an EMBL/GenBank/DDBJ whole genome shotgun (WGS) entry which is preliminary data.</text>
</comment>
<accession>A0AB94IK77</accession>
<feature type="domain" description="NERD" evidence="1">
    <location>
        <begin position="42"/>
        <end position="158"/>
    </location>
</feature>
<dbReference type="AlphaFoldDB" id="A0AB94IK77"/>
<organism evidence="2 3">
    <name type="scientific">Neobacillus vireti LMG 21834</name>
    <dbReference type="NCBI Taxonomy" id="1131730"/>
    <lineage>
        <taxon>Bacteria</taxon>
        <taxon>Bacillati</taxon>
        <taxon>Bacillota</taxon>
        <taxon>Bacilli</taxon>
        <taxon>Bacillales</taxon>
        <taxon>Bacillaceae</taxon>
        <taxon>Neobacillus</taxon>
    </lineage>
</organism>
<dbReference type="Proteomes" id="UP000018877">
    <property type="component" value="Unassembled WGS sequence"/>
</dbReference>
<sequence>MSLIEECSPSLRIQKLEALIGRIPEQHPVWPDVMNEYKSRLAGQRGEKSMYFHLSMLSDSKYQIYHGIRLQYRGFFFQIDFLVLCAAFALVLEVKNRGGELKFEKEFNQATCKRNGQAERIKNPVLQAQLQARKLKGWLEDHNFKDIPVHYLFVNSNEKTLILSDPGNEHITRHICNSEVLIEKIDQLANYHQMDKLDAKELRKLKRLLLSKHTPANPDILKQFNLSPNEIPTGVKCPTCDYIPIDYRHGTWCCPKCNMKSKTAHIPAIDDYFLLIKPKITNAELRAFLHIDSISVAGKIFATMNLPFTGKYKNRVYMISHSGDKIVEGRQ</sequence>
<gene>
    <name evidence="2" type="ORF">BAVI_17367</name>
</gene>
<keyword evidence="3" id="KW-1185">Reference proteome</keyword>
<protein>
    <submittedName>
        <fullName evidence="2">Nerd domain-containing protein</fullName>
    </submittedName>
</protein>
<reference evidence="2 3" key="1">
    <citation type="journal article" date="2014" name="Environ. Microbiol.">
        <title>The nitrate-ammonifying and nosZ-carrying bacterium Bacillus vireti is a potent source and sink for nitric and nitrous oxide under high nitrate conditions.</title>
        <authorList>
            <person name="Mania D."/>
            <person name="Heylen K."/>
            <person name="van Spanning R.J."/>
            <person name="Frostegard A."/>
        </authorList>
    </citation>
    <scope>NUCLEOTIDE SEQUENCE [LARGE SCALE GENOMIC DNA]</scope>
    <source>
        <strain evidence="2 3">LMG 21834</strain>
    </source>
</reference>
<evidence type="ECO:0000313" key="3">
    <source>
        <dbReference type="Proteomes" id="UP000018877"/>
    </source>
</evidence>
<proteinExistence type="predicted"/>
<dbReference type="EMBL" id="ALAN01000094">
    <property type="protein sequence ID" value="ETI67459.1"/>
    <property type="molecule type" value="Genomic_DNA"/>
</dbReference>
<name>A0AB94IK77_9BACI</name>
<dbReference type="Pfam" id="PF08378">
    <property type="entry name" value="NERD"/>
    <property type="match status" value="1"/>
</dbReference>
<evidence type="ECO:0000313" key="2">
    <source>
        <dbReference type="EMBL" id="ETI67459.1"/>
    </source>
</evidence>